<sequence>MVEQFQTIKNDLLALQKFWGTEALGRRDEAGIEYAKGVSYGFKIAAAIIETKEQK</sequence>
<keyword evidence="2" id="KW-1185">Reference proteome</keyword>
<dbReference type="RefSeq" id="WP_373955829.1">
    <property type="nucleotide sequence ID" value="NZ_JBHDLN010000016.1"/>
</dbReference>
<proteinExistence type="predicted"/>
<name>A0ABV4V6R4_9BACL</name>
<comment type="caution">
    <text evidence="1">The sequence shown here is derived from an EMBL/GenBank/DDBJ whole genome shotgun (WGS) entry which is preliminary data.</text>
</comment>
<evidence type="ECO:0000313" key="2">
    <source>
        <dbReference type="Proteomes" id="UP001575622"/>
    </source>
</evidence>
<gene>
    <name evidence="1" type="ORF">ACEU3E_26700</name>
</gene>
<organism evidence="1 2">
    <name type="scientific">Paenibacillus oleatilyticus</name>
    <dbReference type="NCBI Taxonomy" id="2594886"/>
    <lineage>
        <taxon>Bacteria</taxon>
        <taxon>Bacillati</taxon>
        <taxon>Bacillota</taxon>
        <taxon>Bacilli</taxon>
        <taxon>Bacillales</taxon>
        <taxon>Paenibacillaceae</taxon>
        <taxon>Paenibacillus</taxon>
    </lineage>
</organism>
<evidence type="ECO:0000313" key="1">
    <source>
        <dbReference type="EMBL" id="MFB0845782.1"/>
    </source>
</evidence>
<accession>A0ABV4V6R4</accession>
<dbReference type="Proteomes" id="UP001575622">
    <property type="component" value="Unassembled WGS sequence"/>
</dbReference>
<dbReference type="EMBL" id="JBHDLN010000016">
    <property type="protein sequence ID" value="MFB0845782.1"/>
    <property type="molecule type" value="Genomic_DNA"/>
</dbReference>
<reference evidence="1 2" key="1">
    <citation type="submission" date="2024-09" db="EMBL/GenBank/DDBJ databases">
        <authorList>
            <person name="Makale K.P.P."/>
            <person name="Makhzoum A."/>
            <person name="Rantong G."/>
            <person name="Rahube T.O."/>
        </authorList>
    </citation>
    <scope>NUCLEOTIDE SEQUENCE [LARGE SCALE GENOMIC DNA]</scope>
    <source>
        <strain evidence="1 2">KM_D13</strain>
    </source>
</reference>
<protein>
    <submittedName>
        <fullName evidence="1">Uncharacterized protein</fullName>
    </submittedName>
</protein>